<comment type="caution">
    <text evidence="1">The sequence shown here is derived from an EMBL/GenBank/DDBJ whole genome shotgun (WGS) entry which is preliminary data.</text>
</comment>
<evidence type="ECO:0000313" key="2">
    <source>
        <dbReference type="Proteomes" id="UP000249915"/>
    </source>
</evidence>
<gene>
    <name evidence="1" type="ORF">BAY60_25575</name>
</gene>
<sequence length="83" mass="9725">MTTREVEWDDDEQAKVIAFLDYEDQLCPHCSGFLPDTTDPEKSWQADAPSRCYRCDVVLQKQADYTEQRRPEALVSWPVKEKD</sequence>
<protein>
    <submittedName>
        <fullName evidence="1">Uncharacterized protein</fullName>
    </submittedName>
</protein>
<dbReference type="OrthoDB" id="5196117at2"/>
<dbReference type="EMBL" id="MASW01000006">
    <property type="protein sequence ID" value="PXY20877.1"/>
    <property type="molecule type" value="Genomic_DNA"/>
</dbReference>
<dbReference type="AlphaFoldDB" id="A0A2V4AKS0"/>
<keyword evidence="2" id="KW-1185">Reference proteome</keyword>
<accession>A0A2V4AKS0</accession>
<name>A0A2V4AKS0_9PSEU</name>
<proteinExistence type="predicted"/>
<evidence type="ECO:0000313" key="1">
    <source>
        <dbReference type="EMBL" id="PXY20877.1"/>
    </source>
</evidence>
<dbReference type="Proteomes" id="UP000249915">
    <property type="component" value="Unassembled WGS sequence"/>
</dbReference>
<dbReference type="RefSeq" id="WP_112284017.1">
    <property type="nucleotide sequence ID" value="NZ_MASW01000006.1"/>
</dbReference>
<reference evidence="1 2" key="1">
    <citation type="submission" date="2016-07" db="EMBL/GenBank/DDBJ databases">
        <title>Draft genome sequence of Prauserella muralis DSM 45305, isolated from a mould-covered wall in an indoor environment.</title>
        <authorList>
            <person name="Ruckert C."/>
            <person name="Albersmeier A."/>
            <person name="Jiang C.-L."/>
            <person name="Jiang Y."/>
            <person name="Kalinowski J."/>
            <person name="Schneider O."/>
            <person name="Winkler A."/>
            <person name="Zotchev S.B."/>
        </authorList>
    </citation>
    <scope>NUCLEOTIDE SEQUENCE [LARGE SCALE GENOMIC DNA]</scope>
    <source>
        <strain evidence="1 2">DSM 45305</strain>
    </source>
</reference>
<organism evidence="1 2">
    <name type="scientific">Prauserella muralis</name>
    <dbReference type="NCBI Taxonomy" id="588067"/>
    <lineage>
        <taxon>Bacteria</taxon>
        <taxon>Bacillati</taxon>
        <taxon>Actinomycetota</taxon>
        <taxon>Actinomycetes</taxon>
        <taxon>Pseudonocardiales</taxon>
        <taxon>Pseudonocardiaceae</taxon>
        <taxon>Prauserella</taxon>
    </lineage>
</organism>